<dbReference type="RefSeq" id="XP_016216829.1">
    <property type="nucleotide sequence ID" value="XM_016355693.1"/>
</dbReference>
<reference evidence="4 5" key="1">
    <citation type="submission" date="2015-01" db="EMBL/GenBank/DDBJ databases">
        <title>The Genome Sequence of Ochroconis gallopava CBS43764.</title>
        <authorList>
            <consortium name="The Broad Institute Genomics Platform"/>
            <person name="Cuomo C."/>
            <person name="de Hoog S."/>
            <person name="Gorbushina A."/>
            <person name="Stielow B."/>
            <person name="Teixiera M."/>
            <person name="Abouelleil A."/>
            <person name="Chapman S.B."/>
            <person name="Priest M."/>
            <person name="Young S.K."/>
            <person name="Wortman J."/>
            <person name="Nusbaum C."/>
            <person name="Birren B."/>
        </authorList>
    </citation>
    <scope>NUCLEOTIDE SEQUENCE [LARGE SCALE GENOMIC DNA]</scope>
    <source>
        <strain evidence="4 5">CBS 43764</strain>
    </source>
</reference>
<comment type="similarity">
    <text evidence="1">Belongs to the CIA30 family.</text>
</comment>
<evidence type="ECO:0000256" key="1">
    <source>
        <dbReference type="ARBA" id="ARBA00007884"/>
    </source>
</evidence>
<evidence type="ECO:0000256" key="2">
    <source>
        <dbReference type="SAM" id="Phobius"/>
    </source>
</evidence>
<name>A0A0D2AK73_9PEZI</name>
<dbReference type="VEuPathDB" id="FungiDB:PV09_02619"/>
<evidence type="ECO:0000313" key="4">
    <source>
        <dbReference type="EMBL" id="KIW06960.1"/>
    </source>
</evidence>
<dbReference type="EMBL" id="KN847534">
    <property type="protein sequence ID" value="KIW06960.1"/>
    <property type="molecule type" value="Genomic_DNA"/>
</dbReference>
<sequence>MKEQRLDLFGGKTPWRKSDWIASDDRVRAGKSQSYLAVSDGGSAATFEGTLDVKTLGGAGFASQRTASDDISWDLSDYDGIEMVIGRADEMRYTLTVKDTLLPRDPDTGREQSTISYEHDFKVSPNTKEQDHVLLWIPWDQFRATYRGREKKNAQRLNTRRVRRFGIMCRSFFGDQEGKFEVVIVRISAVKKPTLHDATAEMLDSDFEKLPAWDLEKGTAVNHRSKILKAFSSRRKAFIVVASLLLVSVWIFCKACPGVKLKGSKWLGGNYSYIKAYLGS</sequence>
<dbReference type="HOGENOM" id="CLU_059028_3_0_1"/>
<dbReference type="PANTHER" id="PTHR13194">
    <property type="entry name" value="COMPLEX I INTERMEDIATE-ASSOCIATED PROTEIN 30"/>
    <property type="match status" value="1"/>
</dbReference>
<feature type="domain" description="NADH:ubiquinone oxidoreductase intermediate-associated protein 30" evidence="3">
    <location>
        <begin position="17"/>
        <end position="184"/>
    </location>
</feature>
<evidence type="ECO:0000313" key="5">
    <source>
        <dbReference type="Proteomes" id="UP000053259"/>
    </source>
</evidence>
<proteinExistence type="inferred from homology"/>
<protein>
    <recommendedName>
        <fullName evidence="3">NADH:ubiquinone oxidoreductase intermediate-associated protein 30 domain-containing protein</fullName>
    </recommendedName>
</protein>
<keyword evidence="2" id="KW-0472">Membrane</keyword>
<dbReference type="PANTHER" id="PTHR13194:SF19">
    <property type="entry name" value="NAD(P)-BINDING ROSSMANN-FOLD SUPERFAMILY PROTEIN"/>
    <property type="match status" value="1"/>
</dbReference>
<dbReference type="GO" id="GO:0051082">
    <property type="term" value="F:unfolded protein binding"/>
    <property type="evidence" value="ECO:0007669"/>
    <property type="project" value="TreeGrafter"/>
</dbReference>
<dbReference type="GeneID" id="27310592"/>
<keyword evidence="5" id="KW-1185">Reference proteome</keyword>
<keyword evidence="2" id="KW-0812">Transmembrane</keyword>
<accession>A0A0D2AK73</accession>
<dbReference type="Pfam" id="PF08547">
    <property type="entry name" value="CIA30"/>
    <property type="match status" value="1"/>
</dbReference>
<keyword evidence="2" id="KW-1133">Transmembrane helix</keyword>
<dbReference type="OrthoDB" id="426386at2759"/>
<dbReference type="InterPro" id="IPR008979">
    <property type="entry name" value="Galactose-bd-like_sf"/>
</dbReference>
<dbReference type="Proteomes" id="UP000053259">
    <property type="component" value="Unassembled WGS sequence"/>
</dbReference>
<dbReference type="STRING" id="253628.A0A0D2AK73"/>
<dbReference type="SUPFAM" id="SSF49785">
    <property type="entry name" value="Galactose-binding domain-like"/>
    <property type="match status" value="1"/>
</dbReference>
<dbReference type="InParanoid" id="A0A0D2AK73"/>
<organism evidence="4 5">
    <name type="scientific">Verruconis gallopava</name>
    <dbReference type="NCBI Taxonomy" id="253628"/>
    <lineage>
        <taxon>Eukaryota</taxon>
        <taxon>Fungi</taxon>
        <taxon>Dikarya</taxon>
        <taxon>Ascomycota</taxon>
        <taxon>Pezizomycotina</taxon>
        <taxon>Dothideomycetes</taxon>
        <taxon>Pleosporomycetidae</taxon>
        <taxon>Venturiales</taxon>
        <taxon>Sympoventuriaceae</taxon>
        <taxon>Verruconis</taxon>
    </lineage>
</organism>
<dbReference type="AlphaFoldDB" id="A0A0D2AK73"/>
<dbReference type="InterPro" id="IPR039131">
    <property type="entry name" value="NDUFAF1"/>
</dbReference>
<dbReference type="InterPro" id="IPR013857">
    <property type="entry name" value="NADH-UbQ_OxRdtase-assoc_prot30"/>
</dbReference>
<dbReference type="GO" id="GO:0010257">
    <property type="term" value="P:NADH dehydrogenase complex assembly"/>
    <property type="evidence" value="ECO:0007669"/>
    <property type="project" value="TreeGrafter"/>
</dbReference>
<feature type="transmembrane region" description="Helical" evidence="2">
    <location>
        <begin position="236"/>
        <end position="252"/>
    </location>
</feature>
<evidence type="ECO:0000259" key="3">
    <source>
        <dbReference type="Pfam" id="PF08547"/>
    </source>
</evidence>
<gene>
    <name evidence="4" type="ORF">PV09_02619</name>
</gene>